<dbReference type="SUPFAM" id="SSF53850">
    <property type="entry name" value="Periplasmic binding protein-like II"/>
    <property type="match status" value="1"/>
</dbReference>
<proteinExistence type="predicted"/>
<feature type="transmembrane region" description="Helical" evidence="10">
    <location>
        <begin position="216"/>
        <end position="242"/>
    </location>
</feature>
<evidence type="ECO:0000256" key="2">
    <source>
        <dbReference type="ARBA" id="ARBA00022448"/>
    </source>
</evidence>
<feature type="domain" description="Solute-binding protein family 3/N-terminal" evidence="12">
    <location>
        <begin position="41"/>
        <end position="371"/>
    </location>
</feature>
<dbReference type="PANTHER" id="PTHR18966">
    <property type="entry name" value="IONOTROPIC GLUTAMATE RECEPTOR"/>
    <property type="match status" value="1"/>
</dbReference>
<evidence type="ECO:0000313" key="15">
    <source>
        <dbReference type="Proteomes" id="UP000322981"/>
    </source>
</evidence>
<feature type="transmembrane region" description="Helical" evidence="10">
    <location>
        <begin position="184"/>
        <end position="204"/>
    </location>
</feature>
<dbReference type="EMBL" id="VWXX01000004">
    <property type="protein sequence ID" value="KAA6186658.1"/>
    <property type="molecule type" value="Genomic_DNA"/>
</dbReference>
<name>A0A5M8FP37_9GAMM</name>
<accession>A0A5M8FP37</accession>
<dbReference type="InterPro" id="IPR001638">
    <property type="entry name" value="Solute-binding_3/MltF_N"/>
</dbReference>
<evidence type="ECO:0000256" key="10">
    <source>
        <dbReference type="SAM" id="Phobius"/>
    </source>
</evidence>
<dbReference type="Proteomes" id="UP000322981">
    <property type="component" value="Unassembled WGS sequence"/>
</dbReference>
<comment type="subcellular location">
    <subcellularLocation>
        <location evidence="1">Membrane</location>
        <topology evidence="1">Multi-pass membrane protein</topology>
    </subcellularLocation>
</comment>
<sequence>MMRRRLTAWLLGVGLGLGLVLGSAPGLAQATEDAQDAADDTWLVATRHAPPFAIVDGHGNWSGISIDLWREIAEQLGLDYRFVDMGLTQMLDAIAEDQADVAAAALTITSEREQRVDFTHPFHTSGLGIAVHRHPGGEVITVLKGLVSAPFLGVLAGLSALLAAVGVLIWLAERRSNDQFQSDPVRGIGSGLWWSAVTMTTVGYGDKAPTTLLGRLIGIIWMFAGIIVISSFTAAIATSLTVGALHHRIKGLDDLYASRVATVGADSTSARFLQEHSVRHRVVDTLPDALQQLAERQLDAVVYDIPMLRYQIAAQFPDQLQVLPQVLQRQDYGFALPQGSLAREAVNEVLLRTIRTEADWSPVLEQYLGRMH</sequence>
<organism evidence="14 15">
    <name type="scientific">Thiohalocapsa marina</name>
    <dbReference type="NCBI Taxonomy" id="424902"/>
    <lineage>
        <taxon>Bacteria</taxon>
        <taxon>Pseudomonadati</taxon>
        <taxon>Pseudomonadota</taxon>
        <taxon>Gammaproteobacteria</taxon>
        <taxon>Chromatiales</taxon>
        <taxon>Chromatiaceae</taxon>
        <taxon>Thiohalocapsa</taxon>
    </lineage>
</organism>
<dbReference type="SMART" id="SM00079">
    <property type="entry name" value="PBPe"/>
    <property type="match status" value="1"/>
</dbReference>
<dbReference type="SMART" id="SM00062">
    <property type="entry name" value="PBPb"/>
    <property type="match status" value="1"/>
</dbReference>
<feature type="domain" description="Ionotropic glutamate receptor C-terminal" evidence="13">
    <location>
        <begin position="41"/>
        <end position="362"/>
    </location>
</feature>
<keyword evidence="3 10" id="KW-0812">Transmembrane</keyword>
<dbReference type="PRINTS" id="PR00169">
    <property type="entry name" value="KCHANNEL"/>
</dbReference>
<protein>
    <submittedName>
        <fullName evidence="14">Transporter substrate-binding domain-containing protein</fullName>
    </submittedName>
</protein>
<evidence type="ECO:0000256" key="5">
    <source>
        <dbReference type="ARBA" id="ARBA00023065"/>
    </source>
</evidence>
<evidence type="ECO:0000256" key="1">
    <source>
        <dbReference type="ARBA" id="ARBA00004141"/>
    </source>
</evidence>
<evidence type="ECO:0000256" key="4">
    <source>
        <dbReference type="ARBA" id="ARBA00022989"/>
    </source>
</evidence>
<keyword evidence="8" id="KW-0325">Glycoprotein</keyword>
<dbReference type="InterPro" id="IPR015683">
    <property type="entry name" value="Ionotropic_Glu_rcpt"/>
</dbReference>
<evidence type="ECO:0000256" key="8">
    <source>
        <dbReference type="ARBA" id="ARBA00023180"/>
    </source>
</evidence>
<dbReference type="InterPro" id="IPR001320">
    <property type="entry name" value="Iontro_rcpt_C"/>
</dbReference>
<evidence type="ECO:0000313" key="14">
    <source>
        <dbReference type="EMBL" id="KAA6186658.1"/>
    </source>
</evidence>
<feature type="signal peptide" evidence="11">
    <location>
        <begin position="1"/>
        <end position="30"/>
    </location>
</feature>
<evidence type="ECO:0000256" key="3">
    <source>
        <dbReference type="ARBA" id="ARBA00022692"/>
    </source>
</evidence>
<dbReference type="Gene3D" id="1.10.287.70">
    <property type="match status" value="1"/>
</dbReference>
<keyword evidence="11" id="KW-0732">Signal</keyword>
<evidence type="ECO:0000256" key="7">
    <source>
        <dbReference type="ARBA" id="ARBA00023170"/>
    </source>
</evidence>
<reference evidence="14 15" key="1">
    <citation type="submission" date="2019-09" db="EMBL/GenBank/DDBJ databases">
        <title>Whole-genome sequence of the purple sulfur bacterium Thiohalocapsa marina DSM 19078.</title>
        <authorList>
            <person name="Kyndt J.A."/>
            <person name="Meyer T.E."/>
        </authorList>
    </citation>
    <scope>NUCLEOTIDE SEQUENCE [LARGE SCALE GENOMIC DNA]</scope>
    <source>
        <strain evidence="14 15">DSM 19078</strain>
    </source>
</reference>
<evidence type="ECO:0000256" key="6">
    <source>
        <dbReference type="ARBA" id="ARBA00023136"/>
    </source>
</evidence>
<gene>
    <name evidence="14" type="ORF">F2Q65_04610</name>
</gene>
<dbReference type="GO" id="GO:0016020">
    <property type="term" value="C:membrane"/>
    <property type="evidence" value="ECO:0007669"/>
    <property type="project" value="UniProtKB-SubCell"/>
</dbReference>
<keyword evidence="4 10" id="KW-1133">Transmembrane helix</keyword>
<comment type="caution">
    <text evidence="14">The sequence shown here is derived from an EMBL/GenBank/DDBJ whole genome shotgun (WGS) entry which is preliminary data.</text>
</comment>
<keyword evidence="5" id="KW-0406">Ion transport</keyword>
<keyword evidence="2" id="KW-0813">Transport</keyword>
<keyword evidence="9" id="KW-0407">Ion channel</keyword>
<evidence type="ECO:0000259" key="12">
    <source>
        <dbReference type="SMART" id="SM00062"/>
    </source>
</evidence>
<dbReference type="RefSeq" id="WP_150090901.1">
    <property type="nucleotide sequence ID" value="NZ_JBFUOH010000052.1"/>
</dbReference>
<evidence type="ECO:0000256" key="11">
    <source>
        <dbReference type="SAM" id="SignalP"/>
    </source>
</evidence>
<dbReference type="Pfam" id="PF00497">
    <property type="entry name" value="SBP_bac_3"/>
    <property type="match status" value="1"/>
</dbReference>
<feature type="chain" id="PRO_5024442618" evidence="11">
    <location>
        <begin position="31"/>
        <end position="372"/>
    </location>
</feature>
<dbReference type="Gene3D" id="3.40.190.10">
    <property type="entry name" value="Periplasmic binding protein-like II"/>
    <property type="match status" value="2"/>
</dbReference>
<dbReference type="OrthoDB" id="9813518at2"/>
<evidence type="ECO:0000259" key="13">
    <source>
        <dbReference type="SMART" id="SM00079"/>
    </source>
</evidence>
<feature type="transmembrane region" description="Helical" evidence="10">
    <location>
        <begin position="151"/>
        <end position="172"/>
    </location>
</feature>
<keyword evidence="15" id="KW-1185">Reference proteome</keyword>
<keyword evidence="7" id="KW-0675">Receptor</keyword>
<evidence type="ECO:0000256" key="9">
    <source>
        <dbReference type="ARBA" id="ARBA00023303"/>
    </source>
</evidence>
<dbReference type="SUPFAM" id="SSF81324">
    <property type="entry name" value="Voltage-gated potassium channels"/>
    <property type="match status" value="1"/>
</dbReference>
<keyword evidence="6 10" id="KW-0472">Membrane</keyword>
<dbReference type="Pfam" id="PF00060">
    <property type="entry name" value="Lig_chan"/>
    <property type="match status" value="1"/>
</dbReference>
<dbReference type="GO" id="GO:0015276">
    <property type="term" value="F:ligand-gated monoatomic ion channel activity"/>
    <property type="evidence" value="ECO:0007669"/>
    <property type="project" value="InterPro"/>
</dbReference>
<dbReference type="Gene3D" id="1.20.5.110">
    <property type="match status" value="1"/>
</dbReference>
<dbReference type="AlphaFoldDB" id="A0A5M8FP37"/>